<dbReference type="InterPro" id="IPR056911">
    <property type="entry name" value="Phage_Znf_bind_put"/>
</dbReference>
<evidence type="ECO:0000313" key="5">
    <source>
        <dbReference type="EMBL" id="GAA3708926.1"/>
    </source>
</evidence>
<dbReference type="SUPFAM" id="SSF53041">
    <property type="entry name" value="Resolvase-like"/>
    <property type="match status" value="1"/>
</dbReference>
<gene>
    <name evidence="5" type="ORF">GCM10022224_087990</name>
</gene>
<dbReference type="SMART" id="SM00857">
    <property type="entry name" value="Resolvase"/>
    <property type="match status" value="1"/>
</dbReference>
<keyword evidence="2" id="KW-0233">DNA recombination</keyword>
<accession>A0ABP7DTL0</accession>
<evidence type="ECO:0000256" key="1">
    <source>
        <dbReference type="ARBA" id="ARBA00023125"/>
    </source>
</evidence>
<dbReference type="InterPro" id="IPR036162">
    <property type="entry name" value="Resolvase-like_N_sf"/>
</dbReference>
<reference evidence="6" key="1">
    <citation type="journal article" date="2019" name="Int. J. Syst. Evol. Microbiol.">
        <title>The Global Catalogue of Microorganisms (GCM) 10K type strain sequencing project: providing services to taxonomists for standard genome sequencing and annotation.</title>
        <authorList>
            <consortium name="The Broad Institute Genomics Platform"/>
            <consortium name="The Broad Institute Genome Sequencing Center for Infectious Disease"/>
            <person name="Wu L."/>
            <person name="Ma J."/>
        </authorList>
    </citation>
    <scope>NUCLEOTIDE SEQUENCE [LARGE SCALE GENOMIC DNA]</scope>
    <source>
        <strain evidence="6">JCM 16904</strain>
    </source>
</reference>
<sequence length="371" mass="40520">MAEAPDPPERTESTSLSAIGEEHTRDADEVERHPCPRCAVAAGSPCRSRSGAVAGTYHTGRFTKVLRLAKLLRVITPADRNPGQPWRPRTPPPAPLNDDGTSADIRIGYARCSALTQELQSQLDALAAHGIGREKIFSEKISTRVKVRPQFEAALTLARQIKAHAPHCRVILTVYEMKRLGRDAAELTALADHLAAHGLVLEMLAGPLAGIYDPSGPGRMLFAFFAAMAETEREAIREATLEGLDAAARNGNHGGRPPVITDDMLHTVLRRRATGETVESIRGDLIIPTGKRKGRNPSAASIYRALAEHAKQQAYPEAVEAAHADFALRQGEDIPRPRPARIRRPGQPLTAQEAELRHRLQRQPHPNAELR</sequence>
<evidence type="ECO:0000313" key="6">
    <source>
        <dbReference type="Proteomes" id="UP001500902"/>
    </source>
</evidence>
<protein>
    <recommendedName>
        <fullName evidence="4">Resolvase/invertase-type recombinase catalytic domain-containing protein</fullName>
    </recommendedName>
</protein>
<feature type="region of interest" description="Disordered" evidence="3">
    <location>
        <begin position="78"/>
        <end position="98"/>
    </location>
</feature>
<evidence type="ECO:0000256" key="3">
    <source>
        <dbReference type="SAM" id="MobiDB-lite"/>
    </source>
</evidence>
<keyword evidence="1" id="KW-0238">DNA-binding</keyword>
<dbReference type="RefSeq" id="WP_344893021.1">
    <property type="nucleotide sequence ID" value="NZ_BAAAZP010000202.1"/>
</dbReference>
<dbReference type="PROSITE" id="PS51736">
    <property type="entry name" value="RECOMBINASES_3"/>
    <property type="match status" value="1"/>
</dbReference>
<dbReference type="Gene3D" id="3.40.50.1390">
    <property type="entry name" value="Resolvase, N-terminal catalytic domain"/>
    <property type="match status" value="1"/>
</dbReference>
<dbReference type="EMBL" id="BAAAZP010000202">
    <property type="protein sequence ID" value="GAA3708926.1"/>
    <property type="molecule type" value="Genomic_DNA"/>
</dbReference>
<dbReference type="InterPro" id="IPR006119">
    <property type="entry name" value="Resolv_N"/>
</dbReference>
<evidence type="ECO:0000256" key="2">
    <source>
        <dbReference type="ARBA" id="ARBA00023172"/>
    </source>
</evidence>
<comment type="caution">
    <text evidence="5">The sequence shown here is derived from an EMBL/GenBank/DDBJ whole genome shotgun (WGS) entry which is preliminary data.</text>
</comment>
<feature type="region of interest" description="Disordered" evidence="3">
    <location>
        <begin position="1"/>
        <end position="30"/>
    </location>
</feature>
<organism evidence="5 6">
    <name type="scientific">Nonomuraea antimicrobica</name>
    <dbReference type="NCBI Taxonomy" id="561173"/>
    <lineage>
        <taxon>Bacteria</taxon>
        <taxon>Bacillati</taxon>
        <taxon>Actinomycetota</taxon>
        <taxon>Actinomycetes</taxon>
        <taxon>Streptosporangiales</taxon>
        <taxon>Streptosporangiaceae</taxon>
        <taxon>Nonomuraea</taxon>
    </lineage>
</organism>
<feature type="domain" description="Resolvase/invertase-type recombinase catalytic" evidence="4">
    <location>
        <begin position="105"/>
        <end position="251"/>
    </location>
</feature>
<dbReference type="PANTHER" id="PTHR30461:SF2">
    <property type="entry name" value="SERINE RECOMBINASE PINE-RELATED"/>
    <property type="match status" value="1"/>
</dbReference>
<proteinExistence type="predicted"/>
<feature type="compositionally biased region" description="Basic and acidic residues" evidence="3">
    <location>
        <begin position="20"/>
        <end position="30"/>
    </location>
</feature>
<dbReference type="Pfam" id="PF00239">
    <property type="entry name" value="Resolvase"/>
    <property type="match status" value="1"/>
</dbReference>
<evidence type="ECO:0000259" key="4">
    <source>
        <dbReference type="PROSITE" id="PS51736"/>
    </source>
</evidence>
<dbReference type="InterPro" id="IPR050639">
    <property type="entry name" value="SSR_resolvase"/>
</dbReference>
<feature type="region of interest" description="Disordered" evidence="3">
    <location>
        <begin position="330"/>
        <end position="371"/>
    </location>
</feature>
<dbReference type="CDD" id="cd03768">
    <property type="entry name" value="SR_ResInv"/>
    <property type="match status" value="1"/>
</dbReference>
<dbReference type="PANTHER" id="PTHR30461">
    <property type="entry name" value="DNA-INVERTASE FROM LAMBDOID PROPHAGE"/>
    <property type="match status" value="1"/>
</dbReference>
<keyword evidence="6" id="KW-1185">Reference proteome</keyword>
<name>A0ABP7DTL0_9ACTN</name>
<dbReference type="Proteomes" id="UP001500902">
    <property type="component" value="Unassembled WGS sequence"/>
</dbReference>
<dbReference type="Pfam" id="PF24623">
    <property type="entry name" value="Phage_zn_bind_8"/>
    <property type="match status" value="1"/>
</dbReference>